<proteinExistence type="inferred from homology"/>
<dbReference type="GO" id="GO:0006352">
    <property type="term" value="P:DNA-templated transcription initiation"/>
    <property type="evidence" value="ECO:0007669"/>
    <property type="project" value="InterPro"/>
</dbReference>
<evidence type="ECO:0000256" key="1">
    <source>
        <dbReference type="ARBA" id="ARBA00010641"/>
    </source>
</evidence>
<dbReference type="RefSeq" id="WP_152123384.1">
    <property type="nucleotide sequence ID" value="NZ_WELI01000002.1"/>
</dbReference>
<feature type="domain" description="RNA polymerase sigma factor 70 region 4 type 2" evidence="6">
    <location>
        <begin position="129"/>
        <end position="178"/>
    </location>
</feature>
<evidence type="ECO:0000256" key="4">
    <source>
        <dbReference type="ARBA" id="ARBA00023163"/>
    </source>
</evidence>
<dbReference type="Pfam" id="PF08281">
    <property type="entry name" value="Sigma70_r4_2"/>
    <property type="match status" value="1"/>
</dbReference>
<dbReference type="InterPro" id="IPR013324">
    <property type="entry name" value="RNA_pol_sigma_r3/r4-like"/>
</dbReference>
<organism evidence="7 8">
    <name type="scientific">Rudanella paleaurantiibacter</name>
    <dbReference type="NCBI Taxonomy" id="2614655"/>
    <lineage>
        <taxon>Bacteria</taxon>
        <taxon>Pseudomonadati</taxon>
        <taxon>Bacteroidota</taxon>
        <taxon>Cytophagia</taxon>
        <taxon>Cytophagales</taxon>
        <taxon>Cytophagaceae</taxon>
        <taxon>Rudanella</taxon>
    </lineage>
</organism>
<gene>
    <name evidence="7" type="ORF">F5984_06085</name>
</gene>
<evidence type="ECO:0000259" key="6">
    <source>
        <dbReference type="Pfam" id="PF08281"/>
    </source>
</evidence>
<sequence length="199" mass="23435">MSTANFVDDALLWHRFQRGDTTALGQLMSAHYSALLHYGSRFTRNTDNIRDCIQDTFVELWNRRDTLRSLTGGQVKPYLMTVLRRLLHQTYLHESRFTLLLSTDEAATESFSPEDRLIEQETGQLSNARIRQLLDELPRRSREAIYLRFFDNLDRAAIAQIMGISEQSVSNLFQEAFRFIRRQATSDQFWLFWLLLLCY</sequence>
<dbReference type="Gene3D" id="1.10.1740.10">
    <property type="match status" value="1"/>
</dbReference>
<keyword evidence="3" id="KW-0731">Sigma factor</keyword>
<dbReference type="PANTHER" id="PTHR43133">
    <property type="entry name" value="RNA POLYMERASE ECF-TYPE SIGMA FACTO"/>
    <property type="match status" value="1"/>
</dbReference>
<dbReference type="PANTHER" id="PTHR43133:SF46">
    <property type="entry name" value="RNA POLYMERASE SIGMA-70 FACTOR ECF SUBFAMILY"/>
    <property type="match status" value="1"/>
</dbReference>
<accession>A0A7J5U2R9</accession>
<dbReference type="InterPro" id="IPR014284">
    <property type="entry name" value="RNA_pol_sigma-70_dom"/>
</dbReference>
<evidence type="ECO:0000256" key="3">
    <source>
        <dbReference type="ARBA" id="ARBA00023082"/>
    </source>
</evidence>
<dbReference type="GO" id="GO:0003677">
    <property type="term" value="F:DNA binding"/>
    <property type="evidence" value="ECO:0007669"/>
    <property type="project" value="InterPro"/>
</dbReference>
<comment type="caution">
    <text evidence="7">The sequence shown here is derived from an EMBL/GenBank/DDBJ whole genome shotgun (WGS) entry which is preliminary data.</text>
</comment>
<dbReference type="Pfam" id="PF04542">
    <property type="entry name" value="Sigma70_r2"/>
    <property type="match status" value="1"/>
</dbReference>
<evidence type="ECO:0000313" key="7">
    <source>
        <dbReference type="EMBL" id="KAB7731792.1"/>
    </source>
</evidence>
<keyword evidence="4" id="KW-0804">Transcription</keyword>
<dbReference type="InterPro" id="IPR007627">
    <property type="entry name" value="RNA_pol_sigma70_r2"/>
</dbReference>
<dbReference type="NCBIfam" id="TIGR02937">
    <property type="entry name" value="sigma70-ECF"/>
    <property type="match status" value="1"/>
</dbReference>
<name>A0A7J5U2R9_9BACT</name>
<keyword evidence="2" id="KW-0805">Transcription regulation</keyword>
<dbReference type="Proteomes" id="UP000488299">
    <property type="component" value="Unassembled WGS sequence"/>
</dbReference>
<dbReference type="InterPro" id="IPR013325">
    <property type="entry name" value="RNA_pol_sigma_r2"/>
</dbReference>
<evidence type="ECO:0000313" key="8">
    <source>
        <dbReference type="Proteomes" id="UP000488299"/>
    </source>
</evidence>
<comment type="similarity">
    <text evidence="1">Belongs to the sigma-70 factor family. ECF subfamily.</text>
</comment>
<reference evidence="7 8" key="1">
    <citation type="submission" date="2019-10" db="EMBL/GenBank/DDBJ databases">
        <title>Rudanella paleaurantiibacter sp. nov., isolated from sludge.</title>
        <authorList>
            <person name="Xu S.Q."/>
        </authorList>
    </citation>
    <scope>NUCLEOTIDE SEQUENCE [LARGE SCALE GENOMIC DNA]</scope>
    <source>
        <strain evidence="7 8">HX-22-17</strain>
    </source>
</reference>
<dbReference type="InterPro" id="IPR013249">
    <property type="entry name" value="RNA_pol_sigma70_r4_t2"/>
</dbReference>
<keyword evidence="8" id="KW-1185">Reference proteome</keyword>
<dbReference type="InterPro" id="IPR036388">
    <property type="entry name" value="WH-like_DNA-bd_sf"/>
</dbReference>
<dbReference type="InterPro" id="IPR039425">
    <property type="entry name" value="RNA_pol_sigma-70-like"/>
</dbReference>
<protein>
    <submittedName>
        <fullName evidence="7">Sigma-70 family RNA polymerase sigma factor</fullName>
    </submittedName>
</protein>
<dbReference type="AlphaFoldDB" id="A0A7J5U2R9"/>
<dbReference type="GO" id="GO:0016987">
    <property type="term" value="F:sigma factor activity"/>
    <property type="evidence" value="ECO:0007669"/>
    <property type="project" value="UniProtKB-KW"/>
</dbReference>
<evidence type="ECO:0000259" key="5">
    <source>
        <dbReference type="Pfam" id="PF04542"/>
    </source>
</evidence>
<dbReference type="Gene3D" id="1.10.10.10">
    <property type="entry name" value="Winged helix-like DNA-binding domain superfamily/Winged helix DNA-binding domain"/>
    <property type="match status" value="1"/>
</dbReference>
<dbReference type="SUPFAM" id="SSF88946">
    <property type="entry name" value="Sigma2 domain of RNA polymerase sigma factors"/>
    <property type="match status" value="1"/>
</dbReference>
<dbReference type="EMBL" id="WELI01000002">
    <property type="protein sequence ID" value="KAB7731792.1"/>
    <property type="molecule type" value="Genomic_DNA"/>
</dbReference>
<dbReference type="CDD" id="cd06171">
    <property type="entry name" value="Sigma70_r4"/>
    <property type="match status" value="1"/>
</dbReference>
<dbReference type="SUPFAM" id="SSF88659">
    <property type="entry name" value="Sigma3 and sigma4 domains of RNA polymerase sigma factors"/>
    <property type="match status" value="1"/>
</dbReference>
<feature type="domain" description="RNA polymerase sigma-70 region 2" evidence="5">
    <location>
        <begin position="27"/>
        <end position="92"/>
    </location>
</feature>
<evidence type="ECO:0000256" key="2">
    <source>
        <dbReference type="ARBA" id="ARBA00023015"/>
    </source>
</evidence>